<evidence type="ECO:0000313" key="3">
    <source>
        <dbReference type="Proteomes" id="UP001597417"/>
    </source>
</evidence>
<feature type="domain" description="Transcriptional regulator SbtR-like C-terminal" evidence="1">
    <location>
        <begin position="5"/>
        <end position="107"/>
    </location>
</feature>
<organism evidence="2 3">
    <name type="scientific">Amycolatopsis pigmentata</name>
    <dbReference type="NCBI Taxonomy" id="450801"/>
    <lineage>
        <taxon>Bacteria</taxon>
        <taxon>Bacillati</taxon>
        <taxon>Actinomycetota</taxon>
        <taxon>Actinomycetes</taxon>
        <taxon>Pseudonocardiales</taxon>
        <taxon>Pseudonocardiaceae</taxon>
        <taxon>Amycolatopsis</taxon>
    </lineage>
</organism>
<dbReference type="Pfam" id="PF21597">
    <property type="entry name" value="TetR_C_43"/>
    <property type="match status" value="1"/>
</dbReference>
<gene>
    <name evidence="2" type="ORF">ACFSXZ_02215</name>
</gene>
<evidence type="ECO:0000259" key="1">
    <source>
        <dbReference type="Pfam" id="PF21597"/>
    </source>
</evidence>
<dbReference type="SUPFAM" id="SSF48498">
    <property type="entry name" value="Tetracyclin repressor-like, C-terminal domain"/>
    <property type="match status" value="1"/>
</dbReference>
<dbReference type="Gene3D" id="1.10.357.10">
    <property type="entry name" value="Tetracycline Repressor, domain 2"/>
    <property type="match status" value="1"/>
</dbReference>
<proteinExistence type="predicted"/>
<dbReference type="EMBL" id="JBHUKR010000004">
    <property type="protein sequence ID" value="MFD2415134.1"/>
    <property type="molecule type" value="Genomic_DNA"/>
</dbReference>
<sequence length="121" mass="13453">MASPDPGAALLEFLTEASGRREQRDVSFLLNVADGGAEVIALRDRLYRTIRALVDRARDHGALRPDVTWTDVVLLMCTPNCVVEHLRSPAPDLWRRYLGIIFDGLRPEGAHRLAQPPPTLS</sequence>
<accession>A0ABW5FJG3</accession>
<dbReference type="RefSeq" id="WP_378262718.1">
    <property type="nucleotide sequence ID" value="NZ_JBHUKR010000004.1"/>
</dbReference>
<dbReference type="InterPro" id="IPR036271">
    <property type="entry name" value="Tet_transcr_reg_TetR-rel_C_sf"/>
</dbReference>
<evidence type="ECO:0000313" key="2">
    <source>
        <dbReference type="EMBL" id="MFD2415134.1"/>
    </source>
</evidence>
<reference evidence="3" key="1">
    <citation type="journal article" date="2019" name="Int. J. Syst. Evol. Microbiol.">
        <title>The Global Catalogue of Microorganisms (GCM) 10K type strain sequencing project: providing services to taxonomists for standard genome sequencing and annotation.</title>
        <authorList>
            <consortium name="The Broad Institute Genomics Platform"/>
            <consortium name="The Broad Institute Genome Sequencing Center for Infectious Disease"/>
            <person name="Wu L."/>
            <person name="Ma J."/>
        </authorList>
    </citation>
    <scope>NUCLEOTIDE SEQUENCE [LARGE SCALE GENOMIC DNA]</scope>
    <source>
        <strain evidence="3">CGMCC 4.7645</strain>
    </source>
</reference>
<keyword evidence="3" id="KW-1185">Reference proteome</keyword>
<name>A0ABW5FJG3_9PSEU</name>
<protein>
    <recommendedName>
        <fullName evidence="1">Transcriptional regulator SbtR-like C-terminal domain-containing protein</fullName>
    </recommendedName>
</protein>
<dbReference type="Proteomes" id="UP001597417">
    <property type="component" value="Unassembled WGS sequence"/>
</dbReference>
<comment type="caution">
    <text evidence="2">The sequence shown here is derived from an EMBL/GenBank/DDBJ whole genome shotgun (WGS) entry which is preliminary data.</text>
</comment>
<dbReference type="InterPro" id="IPR049445">
    <property type="entry name" value="TetR_SbtR-like_C"/>
</dbReference>